<evidence type="ECO:0000313" key="3">
    <source>
        <dbReference type="Proteomes" id="UP001589891"/>
    </source>
</evidence>
<feature type="signal peptide" evidence="1">
    <location>
        <begin position="1"/>
        <end position="20"/>
    </location>
</feature>
<accession>A0ABV6SLQ3</accession>
<proteinExistence type="predicted"/>
<reference evidence="2 3" key="1">
    <citation type="submission" date="2024-09" db="EMBL/GenBank/DDBJ databases">
        <authorList>
            <person name="Sun Q."/>
            <person name="Mori K."/>
        </authorList>
    </citation>
    <scope>NUCLEOTIDE SEQUENCE [LARGE SCALE GENOMIC DNA]</scope>
    <source>
        <strain evidence="2 3">NCAIM B.01794</strain>
    </source>
</reference>
<name>A0ABV6SLQ3_AZOPA</name>
<keyword evidence="1" id="KW-0732">Signal</keyword>
<organism evidence="2 3">
    <name type="scientific">Azorhizophilus paspali</name>
    <name type="common">Azotobacter paspali</name>
    <dbReference type="NCBI Taxonomy" id="69963"/>
    <lineage>
        <taxon>Bacteria</taxon>
        <taxon>Pseudomonadati</taxon>
        <taxon>Pseudomonadota</taxon>
        <taxon>Gammaproteobacteria</taxon>
        <taxon>Pseudomonadales</taxon>
        <taxon>Pseudomonadaceae</taxon>
        <taxon>Azorhizophilus</taxon>
    </lineage>
</organism>
<feature type="chain" id="PRO_5045808940" evidence="1">
    <location>
        <begin position="21"/>
        <end position="467"/>
    </location>
</feature>
<evidence type="ECO:0000313" key="2">
    <source>
        <dbReference type="EMBL" id="MFC0710446.1"/>
    </source>
</evidence>
<keyword evidence="3" id="KW-1185">Reference proteome</keyword>
<protein>
    <submittedName>
        <fullName evidence="2">Uncharacterized protein</fullName>
    </submittedName>
</protein>
<gene>
    <name evidence="2" type="ORF">ACFFGX_13110</name>
</gene>
<sequence length="467" mass="48038">MMKKSLLALAVAALSANAFAIDVDYTVTPLVPNRIPNELTFSNTITTNDALTWELGTDIASSETRYIRISLNNGNLFSAAPTLAIDGTAFSTIVAGGANESYVVFEVTGATLTSSDDVVLTLGNLILTSKADVTAAFSVYGQAQSAVEGNDSYKLYSKAAAPYIVFVPGLIAGTDAAATTQKIIDVAATPTATKFTNSTTSATIGGTSRGIRVALNETLQKYDTASSVVLSDLTGTASKVVVTGDFSAAKTAAGAFDLSKVELNGVPATAVTEKTATFDFDGTTELGSSSSYDELEYSVDGTTVIVPATYTAELKVGAASGSSLANTTISLGKVGELAKNGSTAYVDLALNPAGAFANYIRITNKTNVTGNVYLTLFNDAGKSVSFPLSAIEGQSASLEAQASTAQIIIGQVYAAAQATDPTFAVAQGRNKLRLVVDGEFAGSNEDISGISVQSYSVAKDGNSFNTF</sequence>
<dbReference type="Proteomes" id="UP001589891">
    <property type="component" value="Unassembled WGS sequence"/>
</dbReference>
<comment type="caution">
    <text evidence="2">The sequence shown here is derived from an EMBL/GenBank/DDBJ whole genome shotgun (WGS) entry which is preliminary data.</text>
</comment>
<dbReference type="EMBL" id="JBHLSS010000080">
    <property type="protein sequence ID" value="MFC0710446.1"/>
    <property type="molecule type" value="Genomic_DNA"/>
</dbReference>
<evidence type="ECO:0000256" key="1">
    <source>
        <dbReference type="SAM" id="SignalP"/>
    </source>
</evidence>
<dbReference type="RefSeq" id="WP_376946496.1">
    <property type="nucleotide sequence ID" value="NZ_CP171449.1"/>
</dbReference>